<protein>
    <recommendedName>
        <fullName evidence="3">DUF2203 family protein</fullName>
    </recommendedName>
</protein>
<accession>A0A916K088</accession>
<evidence type="ECO:0008006" key="3">
    <source>
        <dbReference type="Google" id="ProtNLM"/>
    </source>
</evidence>
<dbReference type="Pfam" id="PF09969">
    <property type="entry name" value="DUF2203"/>
    <property type="match status" value="1"/>
</dbReference>
<evidence type="ECO:0000313" key="1">
    <source>
        <dbReference type="EMBL" id="CAG7614727.1"/>
    </source>
</evidence>
<gene>
    <name evidence="1" type="ORF">PAESOLCIP111_01741</name>
</gene>
<dbReference type="EMBL" id="CAJVAS010000005">
    <property type="protein sequence ID" value="CAG7614727.1"/>
    <property type="molecule type" value="Genomic_DNA"/>
</dbReference>
<reference evidence="1" key="1">
    <citation type="submission" date="2021-06" db="EMBL/GenBank/DDBJ databases">
        <authorList>
            <person name="Criscuolo A."/>
        </authorList>
    </citation>
    <scope>NUCLEOTIDE SEQUENCE</scope>
    <source>
        <strain evidence="1">CIP111600</strain>
    </source>
</reference>
<evidence type="ECO:0000313" key="2">
    <source>
        <dbReference type="Proteomes" id="UP000693672"/>
    </source>
</evidence>
<proteinExistence type="predicted"/>
<organism evidence="1 2">
    <name type="scientific">Paenibacillus solanacearum</name>
    <dbReference type="NCBI Taxonomy" id="2048548"/>
    <lineage>
        <taxon>Bacteria</taxon>
        <taxon>Bacillati</taxon>
        <taxon>Bacillota</taxon>
        <taxon>Bacilli</taxon>
        <taxon>Bacillales</taxon>
        <taxon>Paenibacillaceae</taxon>
        <taxon>Paenibacillus</taxon>
    </lineage>
</organism>
<dbReference type="InterPro" id="IPR018699">
    <property type="entry name" value="DUF2203"/>
</dbReference>
<dbReference type="RefSeq" id="WP_218091532.1">
    <property type="nucleotide sequence ID" value="NZ_CAJVAS010000005.1"/>
</dbReference>
<name>A0A916K088_9BACL</name>
<comment type="caution">
    <text evidence="1">The sequence shown here is derived from an EMBL/GenBank/DDBJ whole genome shotgun (WGS) entry which is preliminary data.</text>
</comment>
<sequence>MKKYFTPEEANALLPAVMLDLDRLQTISRRLEVKFAQLQALKAHVRKYGAPEGEDPFFSIECEMEMMQLEADAGFRSLQLKGAQLKDLDTGLVDFPAIIDGAEVLLCWKQGEERIEYYHGMDDGFIGRKRLSPE</sequence>
<dbReference type="Proteomes" id="UP000693672">
    <property type="component" value="Unassembled WGS sequence"/>
</dbReference>
<keyword evidence="2" id="KW-1185">Reference proteome</keyword>
<dbReference type="PIRSF" id="PIRSF016498">
    <property type="entry name" value="UCP016498"/>
    <property type="match status" value="1"/>
</dbReference>
<dbReference type="AlphaFoldDB" id="A0A916K088"/>